<sequence length="64" mass="7306">MELGSSFSPPCYRTVQIRTQWSGKTKIQLMATEVRMGKNDSFFLTSSFLDEYLVRLISPLLSVT</sequence>
<dbReference type="Ensembl" id="ENSPSTT00000015066.1">
    <property type="protein sequence ID" value="ENSPSTP00000014354.1"/>
    <property type="gene ID" value="ENSPSTG00000010158.1"/>
</dbReference>
<keyword evidence="2" id="KW-1185">Reference proteome</keyword>
<protein>
    <submittedName>
        <fullName evidence="1">Uncharacterized protein</fullName>
    </submittedName>
</protein>
<name>A0A8C9FEK3_PAVCR</name>
<dbReference type="Ensembl" id="ENSPSTT00000022490.1">
    <property type="protein sequence ID" value="ENSPSTP00000021426.1"/>
    <property type="gene ID" value="ENSPSTG00000015619.1"/>
</dbReference>
<accession>A0A8C9FEK3</accession>
<evidence type="ECO:0000313" key="2">
    <source>
        <dbReference type="Proteomes" id="UP000694428"/>
    </source>
</evidence>
<dbReference type="Proteomes" id="UP000694428">
    <property type="component" value="Unplaced"/>
</dbReference>
<reference evidence="1" key="1">
    <citation type="submission" date="2025-05" db="UniProtKB">
        <authorList>
            <consortium name="Ensembl"/>
        </authorList>
    </citation>
    <scope>IDENTIFICATION</scope>
</reference>
<dbReference type="AlphaFoldDB" id="A0A8C9FEK3"/>
<proteinExistence type="predicted"/>
<organism evidence="1 2">
    <name type="scientific">Pavo cristatus</name>
    <name type="common">Indian peafowl</name>
    <name type="synonym">Blue peafowl</name>
    <dbReference type="NCBI Taxonomy" id="9049"/>
    <lineage>
        <taxon>Eukaryota</taxon>
        <taxon>Metazoa</taxon>
        <taxon>Chordata</taxon>
        <taxon>Craniata</taxon>
        <taxon>Vertebrata</taxon>
        <taxon>Euteleostomi</taxon>
        <taxon>Archelosauria</taxon>
        <taxon>Archosauria</taxon>
        <taxon>Dinosauria</taxon>
        <taxon>Saurischia</taxon>
        <taxon>Theropoda</taxon>
        <taxon>Coelurosauria</taxon>
        <taxon>Aves</taxon>
        <taxon>Neognathae</taxon>
        <taxon>Galloanserae</taxon>
        <taxon>Galliformes</taxon>
        <taxon>Phasianidae</taxon>
        <taxon>Phasianinae</taxon>
        <taxon>Pavo</taxon>
    </lineage>
</organism>
<evidence type="ECO:0000313" key="1">
    <source>
        <dbReference type="Ensembl" id="ENSPSTP00000014354.1"/>
    </source>
</evidence>